<sequence length="3049" mass="346642">MARKVPFKVVFASDEDSEYPASELNSHSPTVHGWRSNADSAVSPKEIVLRFFHPARIVRIQVLAHQYYIPERIELWIHYSSKAAPSTPSSQSFEYMGFVALSDNASTNYTSRELQSVTVAPKVGSHLKLRLGPAHPNHFNKDNQVALLAINILGEELTAEELAASQGNVSALLNAVPANIDTLNSSLASACDDLSYSMYVEESICEVVRKMELLKVQAVQDERFEYARKLKLCMGALRTAGERLGRYALAKRQAVQAEDFTTARLRKEQIEMYRKAVFDQLRVELLLQSDKHVTSNDSCSELYASKPTLPSPPSLQDVASALSGDATLPHAHHLHTQAGQDGTKLSAGDATDSTASNSTNGTTTASASSGGSGTVKAEGRTSQQSLTRPEEMAQSSPLLSHKGRSPMRSPTNTGSLRRRNKSAPRNSYEDYDERAIPTLGTHANDFLRECQGTAMIEQDGGKIRCKLNDRERRQAALPILIFGMELVELIYSRQFTDREEGLIRLRGILKHEIEPEPQAQAAQAGPNKICRGATLLLHRGVRDAVFSGFSQATETVRSLFMEFVPNRVAPSEVARSVDRLLPELLSKSGDPSARVHTLAQHTILSIAACPEVREQHLIAPALSRPVGNGTHPRLALSRMQMLEQLVLSQGISNDKQSGLACRTLSEAGCSGIHHPAESVRKVAERVLLLVYKVNPRLVRKQLPPDDDITRRNLLYRQLFAEFDKIDLQRKKDMLENKQFCGPTSFTGICSPPMSSSSKSSPPVEIRNKNQRYDGRTIVSFSDTQTGSWQSSFSSMKLQDTHSSPVRRLDATTAGIIKSKSGHAIGHHHGQWAMADSPPVTSVPVEVESARDSNGGAYYDKLEPLGTTCNGKDRPKLSQHKTAMYDSTIGFLPGGSAGAENGTGSRKSSNSDSFDGIENEIRCPFCDWICHGDPTQLDKHYWKACPVLTKCPQCSQILEVAALSGHLIHECEAKASYLSCERCTESVHKDLYEYHLMEDFCRELTTGAARCPLCHDDVLLPLDGGWKRHLLSRAGCLGNTRRRAPTQLNRFGITCKGLFIPSVQQYVSDGDSANSSCRPVFPVQVLINGNIQWRSVWLMLLFASTIAAGPVKRRSTESEKAPSETEISQIVEWIEQRYQQTKARQTLAAWEYGSNLTEFNLSKKTKAAADFAEVAKAVAEELQQFKTDQLTNVTLKRRIKKLAKLGYAVLPADQFKELLGAIASMESNYAKAKFCAYGDATKCDLSLDPELTEIFANHREPEELKYYWVQWYNATGAPVRESFQKYVELNRQAALRNNFSSGAAVWLNEYDDSTFEQQVDDVIEQIRPLYEQLHAYVRYKLRQKYGDKLVSPTGPIPMHLLGNLWAQTWDNIADFTTPFPEKKLLDVTDEMIRQGYTPIKMFQMGDDFFTSLNMTKLPQTFWEKSILEKPTDGRDLVCHASAWDFFAIDDVRIKQCTRVNMREFFVVHHELGHIQYYLQYQHQPVEFRGGANPGFHEAVGDVLSLSVSTPKHLKKVGLLKDYEEDEQVKINQFYRAGVTKLVFLPFAYTLDKYRWGVFRGDIKPREYNCKFWEMRSRYSGVEPPVVRTEQDFDPPAKYHVSADVEYLRYFVSYVIQFQFHRAACALAGEYVKGDPEKTLNNCDIYQSTAAGNKLKEMLALGSSKPWPDAMEVLTGERKMSADAILEYFDPLYQWLLEENKRLGAHVGWTDSQMLLGAMAYAGLKEVFVVLVLIGVRSTVLALAASDLSELEASELMARNFLNELEDDILEINYNTTLQSWNYETNITDDTLDMRNDAVDDQGRFLKWVSKPTLYTASTAYSMVLPLLLLLTFGASIGATDPELERNELAAQRYVTDLETEILARNNNATELSWAYESNITEEALKQRNEAASRNANFFKEVARELRLYDYNNFKDADLKRRIKKLTDLGYAALDETKFSELVDAISRMQENYATAKVCQYKNESNCNYGLEPELTETLAKSRDPEELKHYWVQWHEVSGKPVRKDFDEYVALNREAAQLNNFTSGAEYWLDAYEDDTFEAQVDAAIEQIRPLYEQIHAYVRYKLRKHYGNDIVSEKGPIPIHLLGNMWGQTWDNIADITTPFPNKKLLDVTEEMVRQGYTPLKMFQMGDEFFQSLNMTKLPPTFWEKSILEKPNDGRELVCHASAWDFYKKDDVRIKQCTRVNMEDFFTVHHELGHIQYYLQYQHLPSVYREGANPGFHEAVGDVLSLSVSTPKHLEKIGLLKDYVEDEESKLNQFYQAGLAKLVFLPFAYTLDKYRWEIFRGDVKPEHYNCKFWEMRTKYSGVEPPVDRSESDFDAAAKYHVSADVEYLRYFVSYIVQFQFHRAACEKAGQYVKGDPEKTVNNCDIYQSAEAGNALKAMLAMGSSKPWPDAMEVLTGQRKMSADALIEYFQPLYDWLVKENKALGAHVGWEEKPTIGLVCHVSTARIPRRVLQAQEEEVFQYLEDIEPEILARRNAASEANWAYDSNITDDNLDVKNEVATENAAFFKQISEYLSQFEYESFENENLKRRVKKLVGLGYSALPEEKFTEMLDAINNMKENYAKIKVCDYHDRNKCDLALEPELTEILANSRDAEELKYYWQQWYDAAGTPTREDFQTYVELNGEAAKLNNYESGADSWLSAYEDETFEEQVDAVIEELRPFYEQIHAYVRYRLREFYGEDVVSEKGPIPMHLLGNMWAQGWENIAEITSPFGDREMFDVTEEMVRQGYTPVQMFEMGDEFFQSLNMTKLPQTFWEKSILEKPDDGRDLICHASAWDFSKPDDVRIKQCTRVTMDQFFTAHHELGHIQYYLQYQHQPSVYRSGANPGFHEAVGDVLSLSVSTPKHLEKIGLLKDYVQDEESKLNQFYQAGLSKLVFLPFAYTLDKYRWGIFRGDIKPEEYNCKFWEMRSKYSGIEPPVVRTESDFDAPAKYHVSADVEYLRYFVSYIIQFQFHRAACEKAGEYVKGDPEKTLNNCDIYQSTEAGNAIKAMLELGSSKPWPDAMEVLTGERRMSADALIEYFQPLYDWLVVENERIGAHVGWEETDKCVSE</sequence>
<proteinExistence type="inferred from homology"/>
<feature type="disulfide bond" evidence="13">
    <location>
        <begin position="1623"/>
        <end position="1641"/>
    </location>
</feature>
<feature type="disulfide bond" evidence="13">
    <location>
        <begin position="1957"/>
        <end position="1965"/>
    </location>
</feature>
<feature type="active site" description="Proton donor 2" evidence="11">
    <location>
        <position position="2321"/>
    </location>
</feature>
<protein>
    <recommendedName>
        <fullName evidence="14">Angiotensin-converting enzyme</fullName>
        <ecNumber evidence="14">3.4.-.-</ecNumber>
    </recommendedName>
</protein>
<keyword evidence="14" id="KW-0121">Carboxypeptidase</keyword>
<feature type="disulfide bond" evidence="13">
    <location>
        <begin position="1437"/>
        <end position="1455"/>
    </location>
</feature>
<feature type="binding site" evidence="9">
    <location>
        <position position="2195"/>
    </location>
    <ligand>
        <name>Zn(2+)</name>
        <dbReference type="ChEBI" id="CHEBI:29105"/>
        <label>1</label>
        <note>catalytic</note>
    </ligand>
</feature>
<dbReference type="Pfam" id="PF21039">
    <property type="entry name" value="CEP104_ZnF"/>
    <property type="match status" value="1"/>
</dbReference>
<organism evidence="18 19">
    <name type="scientific">Anopheles quadriannulatus</name>
    <name type="common">Mosquito</name>
    <dbReference type="NCBI Taxonomy" id="34691"/>
    <lineage>
        <taxon>Eukaryota</taxon>
        <taxon>Metazoa</taxon>
        <taxon>Ecdysozoa</taxon>
        <taxon>Arthropoda</taxon>
        <taxon>Hexapoda</taxon>
        <taxon>Insecta</taxon>
        <taxon>Pterygota</taxon>
        <taxon>Neoptera</taxon>
        <taxon>Endopterygota</taxon>
        <taxon>Diptera</taxon>
        <taxon>Nematocera</taxon>
        <taxon>Culicoidea</taxon>
        <taxon>Culicidae</taxon>
        <taxon>Anophelinae</taxon>
        <taxon>Anopheles</taxon>
    </lineage>
</organism>
<dbReference type="FunFam" id="1.25.10.10:FF:000269">
    <property type="entry name" value="Uncharacterized protein, isoform A"/>
    <property type="match status" value="1"/>
</dbReference>
<comment type="similarity">
    <text evidence="1 13 14">Belongs to the peptidase M2 family.</text>
</comment>
<dbReference type="VEuPathDB" id="VectorBase:AQUA011340"/>
<dbReference type="CDD" id="cd06461">
    <property type="entry name" value="M2_ACE"/>
    <property type="match status" value="3"/>
</dbReference>
<keyword evidence="9 14" id="KW-0479">Metal-binding</keyword>
<feature type="glycosylation site" description="N-linked (GlcNAc...) (complex) asparagine" evidence="6">
    <location>
        <position position="1895"/>
    </location>
</feature>
<evidence type="ECO:0000256" key="9">
    <source>
        <dbReference type="PIRSR" id="PIRSR601548-3"/>
    </source>
</evidence>
<dbReference type="GO" id="GO:0008241">
    <property type="term" value="F:peptidyl-dipeptidase activity"/>
    <property type="evidence" value="ECO:0007669"/>
    <property type="project" value="InterPro"/>
</dbReference>
<evidence type="ECO:0000313" key="19">
    <source>
        <dbReference type="Proteomes" id="UP000076407"/>
    </source>
</evidence>
<dbReference type="GO" id="GO:0008237">
    <property type="term" value="F:metallopeptidase activity"/>
    <property type="evidence" value="ECO:0007669"/>
    <property type="project" value="UniProtKB-KW"/>
</dbReference>
<evidence type="ECO:0000256" key="1">
    <source>
        <dbReference type="ARBA" id="ARBA00008139"/>
    </source>
</evidence>
<feature type="active site" description="Proton donor 1" evidence="5">
    <location>
        <position position="2321"/>
    </location>
</feature>
<feature type="compositionally biased region" description="Polar residues" evidence="15">
    <location>
        <begin position="380"/>
        <end position="398"/>
    </location>
</feature>
<feature type="domain" description="Centrosomal protein CEP104 Zn finger" evidence="17">
    <location>
        <begin position="922"/>
        <end position="1030"/>
    </location>
</feature>
<feature type="disulfide bond" evidence="10 13">
    <location>
        <begin position="2346"/>
        <end position="2364"/>
    </location>
</feature>
<evidence type="ECO:0000256" key="4">
    <source>
        <dbReference type="ARBA" id="ARBA00023180"/>
    </source>
</evidence>
<evidence type="ECO:0000256" key="2">
    <source>
        <dbReference type="ARBA" id="ARBA00022729"/>
    </source>
</evidence>
<dbReference type="SUPFAM" id="SSF55486">
    <property type="entry name" value="Metalloproteases ('zincins'), catalytic domain"/>
    <property type="match status" value="3"/>
</dbReference>
<dbReference type="GO" id="GO:0005886">
    <property type="term" value="C:plasma membrane"/>
    <property type="evidence" value="ECO:0007669"/>
    <property type="project" value="TreeGrafter"/>
</dbReference>
<dbReference type="InterPro" id="IPR011989">
    <property type="entry name" value="ARM-like"/>
</dbReference>
<feature type="binding site" evidence="12">
    <location>
        <position position="2195"/>
    </location>
    <ligand>
        <name>Zn(2+)</name>
        <dbReference type="ChEBI" id="CHEBI:29105"/>
        <label>2</label>
        <note>catalytic</note>
    </ligand>
</feature>
<feature type="active site" description="Proton acceptor 1" evidence="5">
    <location>
        <position position="2192"/>
    </location>
</feature>
<feature type="disulfide bond" evidence="13">
    <location>
        <begin position="2567"/>
        <end position="2575"/>
    </location>
</feature>
<evidence type="ECO:0000313" key="18">
    <source>
        <dbReference type="EnsemblMetazoa" id="AQUA011340-PA"/>
    </source>
</evidence>
<dbReference type="PANTHER" id="PTHR10514">
    <property type="entry name" value="ANGIOTENSIN-CONVERTING ENZYME"/>
    <property type="match status" value="1"/>
</dbReference>
<evidence type="ECO:0000256" key="10">
    <source>
        <dbReference type="PIRSR" id="PIRSR601548-4"/>
    </source>
</evidence>
<feature type="active site" description="Proton acceptor 2" evidence="7">
    <location>
        <position position="2802"/>
    </location>
</feature>
<dbReference type="GO" id="GO:0004180">
    <property type="term" value="F:carboxypeptidase activity"/>
    <property type="evidence" value="ECO:0007669"/>
    <property type="project" value="UniProtKB-KW"/>
</dbReference>
<evidence type="ECO:0000256" key="13">
    <source>
        <dbReference type="PROSITE-ProRule" id="PRU01355"/>
    </source>
</evidence>
<evidence type="ECO:0000256" key="11">
    <source>
        <dbReference type="PIRSR" id="PIRSR601548-6"/>
    </source>
</evidence>
<feature type="disulfide bond" evidence="13">
    <location>
        <begin position="2956"/>
        <end position="2974"/>
    </location>
</feature>
<feature type="disulfide bond" evidence="10 13">
    <location>
        <begin position="2160"/>
        <end position="2178"/>
    </location>
</feature>
<feature type="glycosylation site" description="N-linked (GlcNAc...) asparagine; partial" evidence="6">
    <location>
        <position position="1961"/>
    </location>
</feature>
<dbReference type="InterPro" id="IPR048739">
    <property type="entry name" value="CEP104_N"/>
</dbReference>
<dbReference type="Pfam" id="PF21040">
    <property type="entry name" value="CEP104-like_TOG"/>
    <property type="match status" value="1"/>
</dbReference>
<evidence type="ECO:0000256" key="12">
    <source>
        <dbReference type="PIRSR" id="PIRSR601548-8"/>
    </source>
</evidence>
<dbReference type="GO" id="GO:0006508">
    <property type="term" value="P:proteolysis"/>
    <property type="evidence" value="ECO:0007669"/>
    <property type="project" value="UniProtKB-KW"/>
</dbReference>
<evidence type="ECO:0000256" key="7">
    <source>
        <dbReference type="PIRSR" id="PIRSR601548-11"/>
    </source>
</evidence>
<dbReference type="STRING" id="34691.A0A182XN90"/>
<dbReference type="EC" id="3.4.-.-" evidence="14"/>
<feature type="active site" description="Proton donor 2" evidence="7">
    <location>
        <position position="2931"/>
    </location>
</feature>
<dbReference type="PANTHER" id="PTHR10514:SF44">
    <property type="entry name" value="ANGIOTENSIN-CONVERTING ENZYME-RELATED"/>
    <property type="match status" value="1"/>
</dbReference>
<name>A0A182XN90_ANOQN</name>
<dbReference type="InterPro" id="IPR048738">
    <property type="entry name" value="CEP104_Znf"/>
</dbReference>
<dbReference type="Proteomes" id="UP000076407">
    <property type="component" value="Unassembled WGS sequence"/>
</dbReference>
<feature type="binding site" evidence="12">
    <location>
        <position position="2191"/>
    </location>
    <ligand>
        <name>Zn(2+)</name>
        <dbReference type="ChEBI" id="CHEBI:29105"/>
        <label>2</label>
        <note>catalytic</note>
    </ligand>
</feature>
<keyword evidence="2" id="KW-0732">Signal</keyword>
<evidence type="ECO:0000256" key="3">
    <source>
        <dbReference type="ARBA" id="ARBA00023157"/>
    </source>
</evidence>
<keyword evidence="9 14" id="KW-0862">Zinc</keyword>
<keyword evidence="3 10" id="KW-1015">Disulfide bond</keyword>
<feature type="binding site" evidence="8">
    <location>
        <position position="2032"/>
    </location>
    <ligand>
        <name>chloride</name>
        <dbReference type="ChEBI" id="CHEBI:17996"/>
        <label>1</label>
    </ligand>
</feature>
<feature type="binding site" evidence="9">
    <location>
        <position position="2219"/>
    </location>
    <ligand>
        <name>Zn(2+)</name>
        <dbReference type="ChEBI" id="CHEBI:29105"/>
        <label>1</label>
        <note>catalytic</note>
    </ligand>
</feature>
<keyword evidence="14" id="KW-0645">Protease</keyword>
<feature type="glycosylation site" description="N-linked (GlcNAc...) asparagine" evidence="6">
    <location>
        <position position="1877"/>
    </location>
</feature>
<dbReference type="PROSITE" id="PS52011">
    <property type="entry name" value="PEPTIDASE_M2"/>
    <property type="match status" value="3"/>
</dbReference>
<keyword evidence="14" id="KW-0378">Hydrolase</keyword>
<dbReference type="Gene3D" id="1.25.10.10">
    <property type="entry name" value="Leucine-rich Repeat Variant"/>
    <property type="match status" value="1"/>
</dbReference>
<evidence type="ECO:0000256" key="6">
    <source>
        <dbReference type="PIRSR" id="PIRSR601548-10"/>
    </source>
</evidence>
<evidence type="ECO:0000256" key="8">
    <source>
        <dbReference type="PIRSR" id="PIRSR601548-2"/>
    </source>
</evidence>
<feature type="binding site" evidence="9">
    <location>
        <position position="2191"/>
    </location>
    <ligand>
        <name>Zn(2+)</name>
        <dbReference type="ChEBI" id="CHEBI:29105"/>
        <label>1</label>
        <note>catalytic</note>
    </ligand>
</feature>
<dbReference type="EnsemblMetazoa" id="AQUA011340-RA">
    <property type="protein sequence ID" value="AQUA011340-PA"/>
    <property type="gene ID" value="AQUA011340"/>
</dbReference>
<feature type="disulfide bond" evidence="13">
    <location>
        <begin position="2770"/>
        <end position="2788"/>
    </location>
</feature>
<evidence type="ECO:0000256" key="5">
    <source>
        <dbReference type="PIRSR" id="PIRSR601548-1"/>
    </source>
</evidence>
<keyword evidence="14" id="KW-0482">Metalloprotease</keyword>
<feature type="domain" description="Centrosomal protein CEP104 N-terminal" evidence="16">
    <location>
        <begin position="33"/>
        <end position="154"/>
    </location>
</feature>
<dbReference type="Pfam" id="PF01401">
    <property type="entry name" value="Peptidase_M2"/>
    <property type="match status" value="3"/>
</dbReference>
<dbReference type="GO" id="GO:0005615">
    <property type="term" value="C:extracellular space"/>
    <property type="evidence" value="ECO:0007669"/>
    <property type="project" value="TreeGrafter"/>
</dbReference>
<dbReference type="PRINTS" id="PR00791">
    <property type="entry name" value="PEPDIPTASEA"/>
</dbReference>
<feature type="region of interest" description="Disordered" evidence="15">
    <location>
        <begin position="337"/>
        <end position="434"/>
    </location>
</feature>
<dbReference type="Pfam" id="PF21038">
    <property type="entry name" value="CEP104_N"/>
    <property type="match status" value="1"/>
</dbReference>
<dbReference type="InterPro" id="IPR001548">
    <property type="entry name" value="Peptidase_M2"/>
</dbReference>
<keyword evidence="4 6" id="KW-0325">Glycoprotein</keyword>
<reference evidence="18" key="1">
    <citation type="submission" date="2020-05" db="UniProtKB">
        <authorList>
            <consortium name="EnsemblMetazoa"/>
        </authorList>
    </citation>
    <scope>IDENTIFICATION</scope>
    <source>
        <strain evidence="18">SANGQUA</strain>
    </source>
</reference>
<accession>A0A182XN90</accession>
<evidence type="ECO:0000256" key="14">
    <source>
        <dbReference type="RuleBase" id="RU361144"/>
    </source>
</evidence>
<feature type="binding site" evidence="12">
    <location>
        <position position="2219"/>
    </location>
    <ligand>
        <name>Zn(2+)</name>
        <dbReference type="ChEBI" id="CHEBI:29105"/>
        <label>2</label>
        <note>catalytic</note>
    </ligand>
</feature>
<dbReference type="GO" id="GO:0046872">
    <property type="term" value="F:metal ion binding"/>
    <property type="evidence" value="ECO:0007669"/>
    <property type="project" value="UniProtKB-KW"/>
</dbReference>
<evidence type="ECO:0000259" key="17">
    <source>
        <dbReference type="Pfam" id="PF21039"/>
    </source>
</evidence>
<feature type="compositionally biased region" description="Low complexity" evidence="15">
    <location>
        <begin position="346"/>
        <end position="369"/>
    </location>
</feature>
<evidence type="ECO:0000259" key="16">
    <source>
        <dbReference type="Pfam" id="PF21038"/>
    </source>
</evidence>
<evidence type="ECO:0000256" key="15">
    <source>
        <dbReference type="SAM" id="MobiDB-lite"/>
    </source>
</evidence>
<feature type="binding site" evidence="8">
    <location>
        <position position="2330"/>
    </location>
    <ligand>
        <name>chloride</name>
        <dbReference type="ChEBI" id="CHEBI:17996"/>
        <label>1</label>
    </ligand>
</feature>
<feature type="disulfide bond" evidence="13">
    <location>
        <begin position="1234"/>
        <end position="1242"/>
    </location>
</feature>
<feature type="active site" description="Proton acceptor 2" evidence="11">
    <location>
        <position position="2192"/>
    </location>
</feature>
<keyword evidence="19" id="KW-1185">Reference proteome</keyword>